<dbReference type="InterPro" id="IPR041916">
    <property type="entry name" value="Anti_sigma_zinc_sf"/>
</dbReference>
<comment type="caution">
    <text evidence="2">The sequence shown here is derived from an EMBL/GenBank/DDBJ whole genome shotgun (WGS) entry which is preliminary data.</text>
</comment>
<dbReference type="Pfam" id="PF13490">
    <property type="entry name" value="zf-HC2"/>
    <property type="match status" value="1"/>
</dbReference>
<keyword evidence="3" id="KW-1185">Reference proteome</keyword>
<gene>
    <name evidence="2" type="ORF">HDF09_000104</name>
</gene>
<organism evidence="2 3">
    <name type="scientific">Tunturiibacter empetritectus</name>
    <dbReference type="NCBI Taxonomy" id="3069691"/>
    <lineage>
        <taxon>Bacteria</taxon>
        <taxon>Pseudomonadati</taxon>
        <taxon>Acidobacteriota</taxon>
        <taxon>Terriglobia</taxon>
        <taxon>Terriglobales</taxon>
        <taxon>Acidobacteriaceae</taxon>
        <taxon>Tunturiibacter</taxon>
    </lineage>
</organism>
<reference evidence="2" key="1">
    <citation type="submission" date="2020-08" db="EMBL/GenBank/DDBJ databases">
        <title>Genomic Encyclopedia of Type Strains, Phase IV (KMG-V): Genome sequencing to study the core and pangenomes of soil and plant-associated prokaryotes.</title>
        <authorList>
            <person name="Whitman W."/>
        </authorList>
    </citation>
    <scope>NUCLEOTIDE SEQUENCE [LARGE SCALE GENOMIC DNA]</scope>
    <source>
        <strain evidence="2">M8UP27</strain>
    </source>
</reference>
<evidence type="ECO:0000313" key="2">
    <source>
        <dbReference type="EMBL" id="MBB5315454.1"/>
    </source>
</evidence>
<dbReference type="Proteomes" id="UP000568106">
    <property type="component" value="Unassembled WGS sequence"/>
</dbReference>
<feature type="domain" description="Putative zinc-finger" evidence="1">
    <location>
        <begin position="5"/>
        <end position="38"/>
    </location>
</feature>
<evidence type="ECO:0000313" key="3">
    <source>
        <dbReference type="Proteomes" id="UP000568106"/>
    </source>
</evidence>
<dbReference type="EMBL" id="JACHDY010000001">
    <property type="protein sequence ID" value="MBB5315454.1"/>
    <property type="molecule type" value="Genomic_DNA"/>
</dbReference>
<sequence>MVLECKHVWEHISGYLDGTLDAAVLEDVQKHLEHCEICSAILDSTRNILILTADERVFELPLGFSERLHARLEAEMRGPRGTGEEIGEEGDS</sequence>
<dbReference type="InterPro" id="IPR027383">
    <property type="entry name" value="Znf_put"/>
</dbReference>
<evidence type="ECO:0000259" key="1">
    <source>
        <dbReference type="Pfam" id="PF13490"/>
    </source>
</evidence>
<accession>A0A7W8IE33</accession>
<protein>
    <submittedName>
        <fullName evidence="2">Anti-sigma factor RsiW</fullName>
    </submittedName>
</protein>
<proteinExistence type="predicted"/>
<name>A0A7W8IE33_9BACT</name>
<dbReference type="Gene3D" id="1.10.10.1320">
    <property type="entry name" value="Anti-sigma factor, zinc-finger domain"/>
    <property type="match status" value="1"/>
</dbReference>
<dbReference type="AlphaFoldDB" id="A0A7W8IE33"/>